<accession>G2E1N1</accession>
<dbReference type="EMBL" id="AFWT01000014">
    <property type="protein sequence ID" value="EGV31089.1"/>
    <property type="molecule type" value="Genomic_DNA"/>
</dbReference>
<dbReference type="InterPro" id="IPR029044">
    <property type="entry name" value="Nucleotide-diphossugar_trans"/>
</dbReference>
<keyword evidence="3" id="KW-1185">Reference proteome</keyword>
<reference evidence="2 3" key="1">
    <citation type="submission" date="2011-06" db="EMBL/GenBank/DDBJ databases">
        <title>The draft genome of Thiorhodococcus drewsii AZ1.</title>
        <authorList>
            <consortium name="US DOE Joint Genome Institute (JGI-PGF)"/>
            <person name="Lucas S."/>
            <person name="Han J."/>
            <person name="Lapidus A."/>
            <person name="Cheng J.-F."/>
            <person name="Goodwin L."/>
            <person name="Pitluck S."/>
            <person name="Peters L."/>
            <person name="Land M.L."/>
            <person name="Hauser L."/>
            <person name="Vogl K."/>
            <person name="Liu Z."/>
            <person name="Imhoff J."/>
            <person name="Thiel V."/>
            <person name="Frigaard N.-U."/>
            <person name="Bryant D.A."/>
            <person name="Woyke T.J."/>
        </authorList>
    </citation>
    <scope>NUCLEOTIDE SEQUENCE [LARGE SCALE GENOMIC DNA]</scope>
    <source>
        <strain evidence="2 3">AZ1</strain>
    </source>
</reference>
<dbReference type="SUPFAM" id="SSF53448">
    <property type="entry name" value="Nucleotide-diphospho-sugar transferases"/>
    <property type="match status" value="1"/>
</dbReference>
<dbReference type="OrthoDB" id="8742915at2"/>
<feature type="domain" description="Glycosyltransferase 2-like" evidence="1">
    <location>
        <begin position="11"/>
        <end position="148"/>
    </location>
</feature>
<comment type="caution">
    <text evidence="2">The sequence shown here is derived from an EMBL/GenBank/DDBJ whole genome shotgun (WGS) entry which is preliminary data.</text>
</comment>
<dbReference type="Gene3D" id="3.90.550.10">
    <property type="entry name" value="Spore Coat Polysaccharide Biosynthesis Protein SpsA, Chain A"/>
    <property type="match status" value="1"/>
</dbReference>
<dbReference type="GO" id="GO:0016740">
    <property type="term" value="F:transferase activity"/>
    <property type="evidence" value="ECO:0007669"/>
    <property type="project" value="UniProtKB-KW"/>
</dbReference>
<dbReference type="PATRIC" id="fig|765913.3.peg.2234"/>
<protein>
    <submittedName>
        <fullName evidence="2">Glycosyl transferase family 2</fullName>
    </submittedName>
</protein>
<dbReference type="STRING" id="765913.ThidrDRAFT_2194"/>
<gene>
    <name evidence="2" type="ORF">ThidrDRAFT_2194</name>
</gene>
<dbReference type="InterPro" id="IPR001173">
    <property type="entry name" value="Glyco_trans_2-like"/>
</dbReference>
<keyword evidence="2" id="KW-0808">Transferase</keyword>
<evidence type="ECO:0000313" key="2">
    <source>
        <dbReference type="EMBL" id="EGV31089.1"/>
    </source>
</evidence>
<dbReference type="RefSeq" id="WP_007040907.1">
    <property type="nucleotide sequence ID" value="NZ_AFWT01000014.1"/>
</dbReference>
<sequence>MTARSDAPLVTIAVPSFNQGRYLDQALESIFVQDVPVEVYVLDGGSTDESLAIIERWSDRLAGWRSHPDAGQSAAINEGVSAGCAPFVCWLNSDDLLLSGALKTLAAALESAPEAVAVYGRAWDLDEATGTRRPALVARFREWLFANLCLVSQPATLIRRSAWESVGGLDVSLHMAMDYDLWWRLHKSCGHLEFVDAFVAVNREHDQTKTRRQRRLHYREAINVVRRHHGRVPLKWWLAQPYAVWYRSLLNR</sequence>
<dbReference type="eggNOG" id="COG1216">
    <property type="taxonomic scope" value="Bacteria"/>
</dbReference>
<name>G2E1N1_9GAMM</name>
<evidence type="ECO:0000313" key="3">
    <source>
        <dbReference type="Proteomes" id="UP000004200"/>
    </source>
</evidence>
<evidence type="ECO:0000259" key="1">
    <source>
        <dbReference type="Pfam" id="PF00535"/>
    </source>
</evidence>
<dbReference type="Pfam" id="PF00535">
    <property type="entry name" value="Glycos_transf_2"/>
    <property type="match status" value="1"/>
</dbReference>
<dbReference type="PANTHER" id="PTHR43685:SF2">
    <property type="entry name" value="GLYCOSYLTRANSFERASE 2-LIKE DOMAIN-CONTAINING PROTEIN"/>
    <property type="match status" value="1"/>
</dbReference>
<dbReference type="PANTHER" id="PTHR43685">
    <property type="entry name" value="GLYCOSYLTRANSFERASE"/>
    <property type="match status" value="1"/>
</dbReference>
<dbReference type="CDD" id="cd06433">
    <property type="entry name" value="GT_2_WfgS_like"/>
    <property type="match status" value="1"/>
</dbReference>
<dbReference type="InterPro" id="IPR050834">
    <property type="entry name" value="Glycosyltransf_2"/>
</dbReference>
<organism evidence="2 3">
    <name type="scientific">Thiorhodococcus drewsii AZ1</name>
    <dbReference type="NCBI Taxonomy" id="765913"/>
    <lineage>
        <taxon>Bacteria</taxon>
        <taxon>Pseudomonadati</taxon>
        <taxon>Pseudomonadota</taxon>
        <taxon>Gammaproteobacteria</taxon>
        <taxon>Chromatiales</taxon>
        <taxon>Chromatiaceae</taxon>
        <taxon>Thiorhodococcus</taxon>
    </lineage>
</organism>
<dbReference type="Proteomes" id="UP000004200">
    <property type="component" value="Unassembled WGS sequence"/>
</dbReference>
<proteinExistence type="predicted"/>
<dbReference type="AlphaFoldDB" id="G2E1N1"/>